<gene>
    <name evidence="3" type="ORF">CT19425_P70037</name>
    <name evidence="2" type="ORF">CT19425_U380025</name>
</gene>
<dbReference type="AlphaFoldDB" id="A0A375ISZ2"/>
<evidence type="ECO:0000256" key="1">
    <source>
        <dbReference type="SAM" id="Phobius"/>
    </source>
</evidence>
<protein>
    <submittedName>
        <fullName evidence="3">Uncharacterized protein</fullName>
    </submittedName>
</protein>
<proteinExistence type="predicted"/>
<feature type="transmembrane region" description="Helical" evidence="1">
    <location>
        <begin position="18"/>
        <end position="39"/>
    </location>
</feature>
<geneLocation type="plasmid" evidence="3">
    <name>III</name>
</geneLocation>
<accession>A0A375ISZ2</accession>
<keyword evidence="1" id="KW-1133">Transmembrane helix</keyword>
<evidence type="ECO:0000313" key="3">
    <source>
        <dbReference type="EMBL" id="SPK77697.1"/>
    </source>
</evidence>
<keyword evidence="1" id="KW-0812">Transmembrane</keyword>
<dbReference type="EMBL" id="OOEF01000032">
    <property type="protein sequence ID" value="SPK70171.1"/>
    <property type="molecule type" value="Genomic_DNA"/>
</dbReference>
<dbReference type="EMBL" id="LT991978">
    <property type="protein sequence ID" value="SPK77697.1"/>
    <property type="molecule type" value="Genomic_DNA"/>
</dbReference>
<evidence type="ECO:0000313" key="2">
    <source>
        <dbReference type="EMBL" id="SPK70171.1"/>
    </source>
</evidence>
<keyword evidence="3" id="KW-0614">Plasmid</keyword>
<keyword evidence="1" id="KW-0472">Membrane</keyword>
<dbReference type="Proteomes" id="UP000255505">
    <property type="component" value="Unassembled WGS sequence"/>
</dbReference>
<reference evidence="3 4" key="1">
    <citation type="submission" date="2018-01" db="EMBL/GenBank/DDBJ databases">
        <authorList>
            <person name="Gaut B.S."/>
            <person name="Morton B.R."/>
            <person name="Clegg M.T."/>
            <person name="Duvall M.R."/>
        </authorList>
    </citation>
    <scope>NUCLEOTIDE SEQUENCE [LARGE SCALE GENOMIC DNA]</scope>
    <source>
        <strain evidence="3">Cupriavidus taiwanensis LMG 19425</strain>
        <plasmid evidence="4">Plasmid iii</plasmid>
    </source>
</reference>
<organism evidence="3 4">
    <name type="scientific">Cupriavidus taiwanensis</name>
    <dbReference type="NCBI Taxonomy" id="164546"/>
    <lineage>
        <taxon>Bacteria</taxon>
        <taxon>Pseudomonadati</taxon>
        <taxon>Pseudomonadota</taxon>
        <taxon>Betaproteobacteria</taxon>
        <taxon>Burkholderiales</taxon>
        <taxon>Burkholderiaceae</taxon>
        <taxon>Cupriavidus</taxon>
    </lineage>
</organism>
<name>A0A375ISZ2_9BURK</name>
<evidence type="ECO:0000313" key="4">
    <source>
        <dbReference type="Proteomes" id="UP000255505"/>
    </source>
</evidence>
<dbReference type="Proteomes" id="UP000255505">
    <property type="component" value="Plasmid III"/>
</dbReference>
<sequence length="66" mass="7255">MAALHDAPSAWDLSVGKAILVVFSMVGFLCGYLHTRLYLQGAMIRSDQRMGRLTSSQDRCRHTGSA</sequence>